<dbReference type="AlphaFoldDB" id="A0A914HW21"/>
<proteinExistence type="predicted"/>
<protein>
    <submittedName>
        <fullName evidence="3">Uncharacterized protein</fullName>
    </submittedName>
</protein>
<name>A0A914HW21_GLORO</name>
<dbReference type="WBParaSite" id="Gr19_v10_g5196.t1">
    <property type="protein sequence ID" value="Gr19_v10_g5196.t1"/>
    <property type="gene ID" value="Gr19_v10_g5196"/>
</dbReference>
<dbReference type="Proteomes" id="UP000887572">
    <property type="component" value="Unplaced"/>
</dbReference>
<evidence type="ECO:0000313" key="2">
    <source>
        <dbReference type="Proteomes" id="UP000887572"/>
    </source>
</evidence>
<sequence>MDDLSRRKIRNTSDGFNGWEQWEDGGRAEDVASFRPNQLISCCCCGRTQQRWERGEEPIQAKRIHPAGGGEESTNDGREANEMMPHSSPSAELRTVNADVNTVLFNDGNLQLTQSIHQDGPKPVADTNGRRQLRVAPMPTVKRPHNSSTLLNNDIDQMLLAVLRGEGGGVDRVIAQRS</sequence>
<organism evidence="2 3">
    <name type="scientific">Globodera rostochiensis</name>
    <name type="common">Golden nematode worm</name>
    <name type="synonym">Heterodera rostochiensis</name>
    <dbReference type="NCBI Taxonomy" id="31243"/>
    <lineage>
        <taxon>Eukaryota</taxon>
        <taxon>Metazoa</taxon>
        <taxon>Ecdysozoa</taxon>
        <taxon>Nematoda</taxon>
        <taxon>Chromadorea</taxon>
        <taxon>Rhabditida</taxon>
        <taxon>Tylenchina</taxon>
        <taxon>Tylenchomorpha</taxon>
        <taxon>Tylenchoidea</taxon>
        <taxon>Heteroderidae</taxon>
        <taxon>Heteroderinae</taxon>
        <taxon>Globodera</taxon>
    </lineage>
</organism>
<evidence type="ECO:0000256" key="1">
    <source>
        <dbReference type="SAM" id="MobiDB-lite"/>
    </source>
</evidence>
<accession>A0A914HW21</accession>
<feature type="region of interest" description="Disordered" evidence="1">
    <location>
        <begin position="62"/>
        <end position="92"/>
    </location>
</feature>
<keyword evidence="2" id="KW-1185">Reference proteome</keyword>
<reference evidence="3" key="1">
    <citation type="submission" date="2022-11" db="UniProtKB">
        <authorList>
            <consortium name="WormBaseParasite"/>
        </authorList>
    </citation>
    <scope>IDENTIFICATION</scope>
</reference>
<evidence type="ECO:0000313" key="3">
    <source>
        <dbReference type="WBParaSite" id="Gr19_v10_g5196.t1"/>
    </source>
</evidence>